<dbReference type="InterPro" id="IPR036188">
    <property type="entry name" value="FAD/NAD-bd_sf"/>
</dbReference>
<evidence type="ECO:0000256" key="4">
    <source>
        <dbReference type="ARBA" id="ARBA00022827"/>
    </source>
</evidence>
<evidence type="ECO:0000259" key="6">
    <source>
        <dbReference type="Pfam" id="PF07992"/>
    </source>
</evidence>
<dbReference type="InterPro" id="IPR050260">
    <property type="entry name" value="FAD-bd_OxRdtase"/>
</dbReference>
<feature type="domain" description="FAD/NAD(P)-binding" evidence="6">
    <location>
        <begin position="1"/>
        <end position="302"/>
    </location>
</feature>
<organism evidence="7 8">
    <name type="scientific">Calderihabitans maritimus</name>
    <dbReference type="NCBI Taxonomy" id="1246530"/>
    <lineage>
        <taxon>Bacteria</taxon>
        <taxon>Bacillati</taxon>
        <taxon>Bacillota</taxon>
        <taxon>Clostridia</taxon>
        <taxon>Neomoorellales</taxon>
        <taxon>Calderihabitantaceae</taxon>
        <taxon>Calderihabitans</taxon>
    </lineage>
</organism>
<dbReference type="SUPFAM" id="SSF51905">
    <property type="entry name" value="FAD/NAD(P)-binding domain"/>
    <property type="match status" value="1"/>
</dbReference>
<dbReference type="Pfam" id="PF07992">
    <property type="entry name" value="Pyr_redox_2"/>
    <property type="match status" value="1"/>
</dbReference>
<evidence type="ECO:0000256" key="2">
    <source>
        <dbReference type="ARBA" id="ARBA00009130"/>
    </source>
</evidence>
<sequence>MRVVIVGGSSSAAVAARTIVQYRPGTRVDVFTKREVAGYRPCEITYVLSGEIPDFENIIQFDAKALEQNNIFYHFRTEVTHIDPDRKVILAGGKQYAYDALILATGSEPTVPPIPGRDGCNEFVLGTDIDYAFRLREAIPRYNSAIIVGAGAVGLEVAEALVQRNYEKVYVVEAEDHLLPKVLDKDMADILREKLEAEGITFIFGEIIKEIETVEGKKKITLGNGETIAADFIVFCTGFKPRVELAKQCGLEIGITGGIKVDQYLRTSKPDIFAIGDAVEIRDIIGDKPALCMLALNAVRTGKIAARNAVLDYPVPFNGTTFNFIMRIAGLYVGSVGYNQKKAAKEFAPQDLITVFHKGITKPFYLQGKPIFIKLLADARAHRLVGAQIISEETMPGDLDRLALSMTEQVPIERLSLSENCYTPAVNWPYGPLAQALDQLLFLLYQKNEK</sequence>
<comment type="cofactor">
    <cofactor evidence="1">
        <name>FAD</name>
        <dbReference type="ChEBI" id="CHEBI:57692"/>
    </cofactor>
</comment>
<reference evidence="8" key="1">
    <citation type="journal article" date="2017" name="Appl. Environ. Microbiol.">
        <title>Genomic analysis of Calderihabitans maritimus KKC1, a thermophilic hydrogenogenic carboxydotrophic bacterium isolated from marine sediment.</title>
        <authorList>
            <person name="Omae K."/>
            <person name="Yoneda Y."/>
            <person name="Fukuyama Y."/>
            <person name="Yoshida T."/>
            <person name="Sako Y."/>
        </authorList>
    </citation>
    <scope>NUCLEOTIDE SEQUENCE [LARGE SCALE GENOMIC DNA]</scope>
    <source>
        <strain evidence="8">KKC1</strain>
    </source>
</reference>
<dbReference type="PRINTS" id="PR00368">
    <property type="entry name" value="FADPNR"/>
</dbReference>
<evidence type="ECO:0000313" key="8">
    <source>
        <dbReference type="Proteomes" id="UP000197032"/>
    </source>
</evidence>
<comment type="caution">
    <text evidence="7">The sequence shown here is derived from an EMBL/GenBank/DDBJ whole genome shotgun (WGS) entry which is preliminary data.</text>
</comment>
<dbReference type="Gene3D" id="3.50.50.60">
    <property type="entry name" value="FAD/NAD(P)-binding domain"/>
    <property type="match status" value="2"/>
</dbReference>
<accession>A0A1Z5HP01</accession>
<dbReference type="EMBL" id="BDGJ01000004">
    <property type="protein sequence ID" value="GAW91051.1"/>
    <property type="molecule type" value="Genomic_DNA"/>
</dbReference>
<proteinExistence type="inferred from homology"/>
<dbReference type="OrthoDB" id="9781621at2"/>
<feature type="domain" description="Pyridine nucleotide-disulphide oxidoreductase dimerisation" evidence="5">
    <location>
        <begin position="332"/>
        <end position="407"/>
    </location>
</feature>
<evidence type="ECO:0000256" key="1">
    <source>
        <dbReference type="ARBA" id="ARBA00001974"/>
    </source>
</evidence>
<dbReference type="PANTHER" id="PTHR43429:SF3">
    <property type="entry name" value="NITRITE REDUCTASE [NAD(P)H]"/>
    <property type="match status" value="1"/>
</dbReference>
<dbReference type="InterPro" id="IPR004099">
    <property type="entry name" value="Pyr_nucl-diS_OxRdtase_dimer"/>
</dbReference>
<dbReference type="InterPro" id="IPR023753">
    <property type="entry name" value="FAD/NAD-binding_dom"/>
</dbReference>
<dbReference type="AlphaFoldDB" id="A0A1Z5HP01"/>
<dbReference type="Proteomes" id="UP000197032">
    <property type="component" value="Unassembled WGS sequence"/>
</dbReference>
<dbReference type="PANTHER" id="PTHR43429">
    <property type="entry name" value="PYRIDINE NUCLEOTIDE-DISULFIDE OXIDOREDUCTASE DOMAIN-CONTAINING"/>
    <property type="match status" value="1"/>
</dbReference>
<dbReference type="RefSeq" id="WP_088552648.1">
    <property type="nucleotide sequence ID" value="NZ_BDGJ01000004.1"/>
</dbReference>
<dbReference type="GO" id="GO:0016491">
    <property type="term" value="F:oxidoreductase activity"/>
    <property type="evidence" value="ECO:0007669"/>
    <property type="project" value="InterPro"/>
</dbReference>
<gene>
    <name evidence="7" type="ORF">KKC1_02130</name>
</gene>
<keyword evidence="3" id="KW-0285">Flavoprotein</keyword>
<keyword evidence="8" id="KW-1185">Reference proteome</keyword>
<keyword evidence="4" id="KW-0274">FAD</keyword>
<evidence type="ECO:0000313" key="7">
    <source>
        <dbReference type="EMBL" id="GAW91051.1"/>
    </source>
</evidence>
<dbReference type="Pfam" id="PF02852">
    <property type="entry name" value="Pyr_redox_dim"/>
    <property type="match status" value="1"/>
</dbReference>
<evidence type="ECO:0000259" key="5">
    <source>
        <dbReference type="Pfam" id="PF02852"/>
    </source>
</evidence>
<name>A0A1Z5HP01_9FIRM</name>
<evidence type="ECO:0000256" key="3">
    <source>
        <dbReference type="ARBA" id="ARBA00022630"/>
    </source>
</evidence>
<dbReference type="PRINTS" id="PR00411">
    <property type="entry name" value="PNDRDTASEI"/>
</dbReference>
<dbReference type="SUPFAM" id="SSF55424">
    <property type="entry name" value="FAD/NAD-linked reductases, dimerisation (C-terminal) domain"/>
    <property type="match status" value="1"/>
</dbReference>
<comment type="similarity">
    <text evidence="2">Belongs to the class-III pyridine nucleotide-disulfide oxidoreductase family.</text>
</comment>
<protein>
    <submittedName>
        <fullName evidence="7">NADH oxidase</fullName>
    </submittedName>
</protein>
<dbReference type="InterPro" id="IPR016156">
    <property type="entry name" value="FAD/NAD-linked_Rdtase_dimer_sf"/>
</dbReference>